<dbReference type="Gene3D" id="1.10.1740.10">
    <property type="match status" value="1"/>
</dbReference>
<comment type="caution">
    <text evidence="9">The sequence shown here is derived from an EMBL/GenBank/DDBJ whole genome shotgun (WGS) entry which is preliminary data.</text>
</comment>
<dbReference type="InterPro" id="IPR036388">
    <property type="entry name" value="WH-like_DNA-bd_sf"/>
</dbReference>
<gene>
    <name evidence="9" type="ORF">EDD75_1011</name>
</gene>
<keyword evidence="4 6" id="KW-0238">DNA-binding</keyword>
<dbReference type="SUPFAM" id="SSF88659">
    <property type="entry name" value="Sigma3 and sigma4 domains of RNA polymerase sigma factors"/>
    <property type="match status" value="1"/>
</dbReference>
<comment type="similarity">
    <text evidence="1 6">Belongs to the sigma-70 factor family. ECF subfamily.</text>
</comment>
<accession>A0A3N5AP66</accession>
<dbReference type="InterPro" id="IPR007627">
    <property type="entry name" value="RNA_pol_sigma70_r2"/>
</dbReference>
<dbReference type="Proteomes" id="UP000282654">
    <property type="component" value="Unassembled WGS sequence"/>
</dbReference>
<dbReference type="GO" id="GO:0003677">
    <property type="term" value="F:DNA binding"/>
    <property type="evidence" value="ECO:0007669"/>
    <property type="project" value="UniProtKB-KW"/>
</dbReference>
<feature type="domain" description="RNA polymerase sigma factor 70 region 4 type 2" evidence="8">
    <location>
        <begin position="127"/>
        <end position="175"/>
    </location>
</feature>
<evidence type="ECO:0000259" key="8">
    <source>
        <dbReference type="Pfam" id="PF08281"/>
    </source>
</evidence>
<dbReference type="InterPro" id="IPR013325">
    <property type="entry name" value="RNA_pol_sigma_r2"/>
</dbReference>
<evidence type="ECO:0000313" key="10">
    <source>
        <dbReference type="Proteomes" id="UP000282654"/>
    </source>
</evidence>
<dbReference type="InterPro" id="IPR039425">
    <property type="entry name" value="RNA_pol_sigma-70-like"/>
</dbReference>
<keyword evidence="2 6" id="KW-0805">Transcription regulation</keyword>
<dbReference type="PANTHER" id="PTHR43133:SF8">
    <property type="entry name" value="RNA POLYMERASE SIGMA FACTOR HI_1459-RELATED"/>
    <property type="match status" value="1"/>
</dbReference>
<sequence length="197" mass="22261">MVDVKTLVAQAQQGDVQAFERLVLAYQDRLYGLCYRLAGNHADAQDLAQETFVRAYRALDRFRQEADFGTYLHRIAVNLWLNHRKRNQAVLSLDDPVLTGEGELPRQVADNNRQPEQAVEDGELKDLVWQALGTLGREHRAVLVLREMETLSYEEIAAALGVAPGTVKSRLSRARNVLKKALYHLAKQRGLELPGME</sequence>
<evidence type="ECO:0000313" key="9">
    <source>
        <dbReference type="EMBL" id="RPF46753.1"/>
    </source>
</evidence>
<evidence type="ECO:0000256" key="4">
    <source>
        <dbReference type="ARBA" id="ARBA00023125"/>
    </source>
</evidence>
<keyword evidence="10" id="KW-1185">Reference proteome</keyword>
<dbReference type="PROSITE" id="PS01063">
    <property type="entry name" value="SIGMA70_ECF"/>
    <property type="match status" value="1"/>
</dbReference>
<dbReference type="InterPro" id="IPR013324">
    <property type="entry name" value="RNA_pol_sigma_r3/r4-like"/>
</dbReference>
<evidence type="ECO:0000259" key="7">
    <source>
        <dbReference type="Pfam" id="PF04542"/>
    </source>
</evidence>
<dbReference type="Pfam" id="PF08281">
    <property type="entry name" value="Sigma70_r4_2"/>
    <property type="match status" value="1"/>
</dbReference>
<reference evidence="9 10" key="1">
    <citation type="submission" date="2018-11" db="EMBL/GenBank/DDBJ databases">
        <title>Genomic Encyclopedia of Type Strains, Phase IV (KMG-IV): sequencing the most valuable type-strain genomes for metagenomic binning, comparative biology and taxonomic classification.</title>
        <authorList>
            <person name="Goeker M."/>
        </authorList>
    </citation>
    <scope>NUCLEOTIDE SEQUENCE [LARGE SCALE GENOMIC DNA]</scope>
    <source>
        <strain evidence="9 10">DSM 102936</strain>
    </source>
</reference>
<organism evidence="9 10">
    <name type="scientific">Thermodesulfitimonas autotrophica</name>
    <dbReference type="NCBI Taxonomy" id="1894989"/>
    <lineage>
        <taxon>Bacteria</taxon>
        <taxon>Bacillati</taxon>
        <taxon>Bacillota</taxon>
        <taxon>Clostridia</taxon>
        <taxon>Thermoanaerobacterales</taxon>
        <taxon>Thermoanaerobacteraceae</taxon>
        <taxon>Thermodesulfitimonas</taxon>
    </lineage>
</organism>
<dbReference type="GO" id="GO:0016987">
    <property type="term" value="F:sigma factor activity"/>
    <property type="evidence" value="ECO:0007669"/>
    <property type="project" value="UniProtKB-KW"/>
</dbReference>
<evidence type="ECO:0000256" key="6">
    <source>
        <dbReference type="RuleBase" id="RU000716"/>
    </source>
</evidence>
<evidence type="ECO:0000256" key="3">
    <source>
        <dbReference type="ARBA" id="ARBA00023082"/>
    </source>
</evidence>
<feature type="domain" description="RNA polymerase sigma-70 region 2" evidence="7">
    <location>
        <begin position="22"/>
        <end position="88"/>
    </location>
</feature>
<dbReference type="NCBIfam" id="TIGR02937">
    <property type="entry name" value="sigma70-ECF"/>
    <property type="match status" value="1"/>
</dbReference>
<dbReference type="Pfam" id="PF04542">
    <property type="entry name" value="Sigma70_r2"/>
    <property type="match status" value="1"/>
</dbReference>
<dbReference type="GO" id="GO:0006352">
    <property type="term" value="P:DNA-templated transcription initiation"/>
    <property type="evidence" value="ECO:0007669"/>
    <property type="project" value="InterPro"/>
</dbReference>
<proteinExistence type="inferred from homology"/>
<keyword evidence="3 6" id="KW-0731">Sigma factor</keyword>
<dbReference type="InterPro" id="IPR013249">
    <property type="entry name" value="RNA_pol_sigma70_r4_t2"/>
</dbReference>
<dbReference type="AlphaFoldDB" id="A0A3N5AP66"/>
<name>A0A3N5AP66_9THEO</name>
<dbReference type="GO" id="GO:0006950">
    <property type="term" value="P:response to stress"/>
    <property type="evidence" value="ECO:0007669"/>
    <property type="project" value="UniProtKB-ARBA"/>
</dbReference>
<evidence type="ECO:0000256" key="1">
    <source>
        <dbReference type="ARBA" id="ARBA00010641"/>
    </source>
</evidence>
<dbReference type="SUPFAM" id="SSF88946">
    <property type="entry name" value="Sigma2 domain of RNA polymerase sigma factors"/>
    <property type="match status" value="1"/>
</dbReference>
<dbReference type="PANTHER" id="PTHR43133">
    <property type="entry name" value="RNA POLYMERASE ECF-TYPE SIGMA FACTO"/>
    <property type="match status" value="1"/>
</dbReference>
<dbReference type="CDD" id="cd06171">
    <property type="entry name" value="Sigma70_r4"/>
    <property type="match status" value="1"/>
</dbReference>
<dbReference type="EMBL" id="RKRE01000002">
    <property type="protein sequence ID" value="RPF46753.1"/>
    <property type="molecule type" value="Genomic_DNA"/>
</dbReference>
<dbReference type="InterPro" id="IPR000838">
    <property type="entry name" value="RNA_pol_sigma70_ECF_CS"/>
</dbReference>
<dbReference type="InterPro" id="IPR014284">
    <property type="entry name" value="RNA_pol_sigma-70_dom"/>
</dbReference>
<evidence type="ECO:0000256" key="2">
    <source>
        <dbReference type="ARBA" id="ARBA00023015"/>
    </source>
</evidence>
<keyword evidence="5 6" id="KW-0804">Transcription</keyword>
<dbReference type="OrthoDB" id="9784984at2"/>
<protein>
    <recommendedName>
        <fullName evidence="6">RNA polymerase sigma factor</fullName>
    </recommendedName>
</protein>
<dbReference type="Gene3D" id="1.10.10.10">
    <property type="entry name" value="Winged helix-like DNA-binding domain superfamily/Winged helix DNA-binding domain"/>
    <property type="match status" value="1"/>
</dbReference>
<evidence type="ECO:0000256" key="5">
    <source>
        <dbReference type="ARBA" id="ARBA00023163"/>
    </source>
</evidence>